<sequence length="106" mass="12073">MTPVLTKLFLKQLLCLLLSQGEEIFLDMFEDEYRSMTSKPLNVEYLMMDASILLPPTGTPLTGIDFVKRLPCGDVEKTRKVFQHRGVKKAFCFPISNIEVLSLVYA</sequence>
<proteinExistence type="predicted"/>
<organism evidence="3 4">
    <name type="scientific">Ataeniobius toweri</name>
    <dbReference type="NCBI Taxonomy" id="208326"/>
    <lineage>
        <taxon>Eukaryota</taxon>
        <taxon>Metazoa</taxon>
        <taxon>Chordata</taxon>
        <taxon>Craniata</taxon>
        <taxon>Vertebrata</taxon>
        <taxon>Euteleostomi</taxon>
        <taxon>Actinopterygii</taxon>
        <taxon>Neopterygii</taxon>
        <taxon>Teleostei</taxon>
        <taxon>Neoteleostei</taxon>
        <taxon>Acanthomorphata</taxon>
        <taxon>Ovalentaria</taxon>
        <taxon>Atherinomorphae</taxon>
        <taxon>Cyprinodontiformes</taxon>
        <taxon>Goodeidae</taxon>
        <taxon>Ataeniobius</taxon>
    </lineage>
</organism>
<dbReference type="EMBL" id="JAHUTI010005727">
    <property type="protein sequence ID" value="MED6234229.1"/>
    <property type="molecule type" value="Genomic_DNA"/>
</dbReference>
<accession>A0ABU7A803</accession>
<gene>
    <name evidence="3" type="primary">CLEC16A_2</name>
    <name evidence="3" type="ORF">ATANTOWER_024990</name>
</gene>
<dbReference type="InterPro" id="IPR045820">
    <property type="entry name" value="CLEC16A/TT9_C"/>
</dbReference>
<feature type="chain" id="PRO_5045610480" evidence="1">
    <location>
        <begin position="22"/>
        <end position="106"/>
    </location>
</feature>
<feature type="signal peptide" evidence="1">
    <location>
        <begin position="1"/>
        <end position="21"/>
    </location>
</feature>
<keyword evidence="1" id="KW-0732">Signal</keyword>
<dbReference type="PANTHER" id="PTHR21481">
    <property type="entry name" value="PROTEIN CLEC16A"/>
    <property type="match status" value="1"/>
</dbReference>
<evidence type="ECO:0000313" key="4">
    <source>
        <dbReference type="Proteomes" id="UP001345963"/>
    </source>
</evidence>
<protein>
    <submittedName>
        <fullName evidence="3">Protein CL16A</fullName>
    </submittedName>
</protein>
<reference evidence="3 4" key="1">
    <citation type="submission" date="2021-07" db="EMBL/GenBank/DDBJ databases">
        <authorList>
            <person name="Palmer J.M."/>
        </authorList>
    </citation>
    <scope>NUCLEOTIDE SEQUENCE [LARGE SCALE GENOMIC DNA]</scope>
    <source>
        <strain evidence="3 4">AT_MEX2019</strain>
        <tissue evidence="3">Muscle</tissue>
    </source>
</reference>
<dbReference type="InterPro" id="IPR039272">
    <property type="entry name" value="CLEC16A/TT9"/>
</dbReference>
<name>A0ABU7A803_9TELE</name>
<evidence type="ECO:0000313" key="3">
    <source>
        <dbReference type="EMBL" id="MED6234229.1"/>
    </source>
</evidence>
<comment type="caution">
    <text evidence="3">The sequence shown here is derived from an EMBL/GenBank/DDBJ whole genome shotgun (WGS) entry which is preliminary data.</text>
</comment>
<dbReference type="Proteomes" id="UP001345963">
    <property type="component" value="Unassembled WGS sequence"/>
</dbReference>
<evidence type="ECO:0000259" key="2">
    <source>
        <dbReference type="Pfam" id="PF19439"/>
    </source>
</evidence>
<dbReference type="Pfam" id="PF19439">
    <property type="entry name" value="CLEC16A_C"/>
    <property type="match status" value="1"/>
</dbReference>
<evidence type="ECO:0000256" key="1">
    <source>
        <dbReference type="SAM" id="SignalP"/>
    </source>
</evidence>
<dbReference type="PANTHER" id="PTHR21481:SF0">
    <property type="entry name" value="PROTEIN CLEC16A"/>
    <property type="match status" value="1"/>
</dbReference>
<feature type="domain" description="CLEC16A/TT9 C-terminal" evidence="2">
    <location>
        <begin position="18"/>
        <end position="81"/>
    </location>
</feature>
<keyword evidence="4" id="KW-1185">Reference proteome</keyword>